<evidence type="ECO:0000259" key="1">
    <source>
        <dbReference type="Pfam" id="PF07883"/>
    </source>
</evidence>
<proteinExistence type="predicted"/>
<name>A0A2U2PBX1_9SPHI</name>
<dbReference type="InterPro" id="IPR047121">
    <property type="entry name" value="YjiB-like"/>
</dbReference>
<gene>
    <name evidence="2" type="ORF">DDR33_19640</name>
</gene>
<dbReference type="PANTHER" id="PTHR36448">
    <property type="entry name" value="BLR7373 PROTEIN"/>
    <property type="match status" value="1"/>
</dbReference>
<dbReference type="CDD" id="cd02219">
    <property type="entry name" value="cupin_YjlB-like"/>
    <property type="match status" value="1"/>
</dbReference>
<dbReference type="Gene3D" id="2.60.120.10">
    <property type="entry name" value="Jelly Rolls"/>
    <property type="match status" value="1"/>
</dbReference>
<dbReference type="InterPro" id="IPR014500">
    <property type="entry name" value="UCP019307_cupin"/>
</dbReference>
<reference evidence="2 3" key="1">
    <citation type="submission" date="2018-04" db="EMBL/GenBank/DDBJ databases">
        <title>Pedobacter chongqingensis sp. nov., isolated from a rottenly hemp rope.</title>
        <authorList>
            <person name="Cai Y."/>
        </authorList>
    </citation>
    <scope>NUCLEOTIDE SEQUENCE [LARGE SCALE GENOMIC DNA]</scope>
    <source>
        <strain evidence="2 3">FJ4-8</strain>
    </source>
</reference>
<accession>A0A2U2PBX1</accession>
<dbReference type="RefSeq" id="WP_109417509.1">
    <property type="nucleotide sequence ID" value="NZ_QEAS01000019.1"/>
</dbReference>
<dbReference type="PANTHER" id="PTHR36448:SF2">
    <property type="entry name" value="CUPIN TYPE-1 DOMAIN-CONTAINING PROTEIN"/>
    <property type="match status" value="1"/>
</dbReference>
<dbReference type="Pfam" id="PF07883">
    <property type="entry name" value="Cupin_2"/>
    <property type="match status" value="1"/>
</dbReference>
<dbReference type="Proteomes" id="UP000245647">
    <property type="component" value="Unassembled WGS sequence"/>
</dbReference>
<dbReference type="EMBL" id="QEAS01000019">
    <property type="protein sequence ID" value="PWG78872.1"/>
    <property type="molecule type" value="Genomic_DNA"/>
</dbReference>
<evidence type="ECO:0000313" key="3">
    <source>
        <dbReference type="Proteomes" id="UP000245647"/>
    </source>
</evidence>
<dbReference type="SUPFAM" id="SSF51182">
    <property type="entry name" value="RmlC-like cupins"/>
    <property type="match status" value="1"/>
</dbReference>
<dbReference type="AlphaFoldDB" id="A0A2U2PBX1"/>
<sequence length="176" mass="19227">MNDKQEVIHGHVIAEILPESGEFPNNPNLPVLVYKGSLFLHPEDEPGKILEIFDRNGWRNGWEGGIQDVHHYHRNTHEVLGVFCGTVDLQLGGPEGICVELGRGDAVVIPAGVAHKNINSSSDFLCAGAYPDGRDYDMNYGKEGDQDTIVAEISGVPIPVNDPLFGNAGPLPEHWR</sequence>
<comment type="caution">
    <text evidence="2">The sequence shown here is derived from an EMBL/GenBank/DDBJ whole genome shotgun (WGS) entry which is preliminary data.</text>
</comment>
<organism evidence="2 3">
    <name type="scientific">Pararcticibacter amylolyticus</name>
    <dbReference type="NCBI Taxonomy" id="2173175"/>
    <lineage>
        <taxon>Bacteria</taxon>
        <taxon>Pseudomonadati</taxon>
        <taxon>Bacteroidota</taxon>
        <taxon>Sphingobacteriia</taxon>
        <taxon>Sphingobacteriales</taxon>
        <taxon>Sphingobacteriaceae</taxon>
        <taxon>Pararcticibacter</taxon>
    </lineage>
</organism>
<dbReference type="InterPro" id="IPR014710">
    <property type="entry name" value="RmlC-like_jellyroll"/>
</dbReference>
<dbReference type="PIRSF" id="PIRSF019307">
    <property type="entry name" value="UCP019307"/>
    <property type="match status" value="1"/>
</dbReference>
<protein>
    <recommendedName>
        <fullName evidence="1">Cupin type-2 domain-containing protein</fullName>
    </recommendedName>
</protein>
<dbReference type="InterPro" id="IPR013096">
    <property type="entry name" value="Cupin_2"/>
</dbReference>
<keyword evidence="3" id="KW-1185">Reference proteome</keyword>
<dbReference type="InterPro" id="IPR011051">
    <property type="entry name" value="RmlC_Cupin_sf"/>
</dbReference>
<dbReference type="OrthoDB" id="9791759at2"/>
<evidence type="ECO:0000313" key="2">
    <source>
        <dbReference type="EMBL" id="PWG78872.1"/>
    </source>
</evidence>
<feature type="domain" description="Cupin type-2" evidence="1">
    <location>
        <begin position="64"/>
        <end position="122"/>
    </location>
</feature>